<organism evidence="2">
    <name type="scientific">uncultured Caudovirales phage</name>
    <dbReference type="NCBI Taxonomy" id="2100421"/>
    <lineage>
        <taxon>Viruses</taxon>
        <taxon>Duplodnaviria</taxon>
        <taxon>Heunggongvirae</taxon>
        <taxon>Uroviricota</taxon>
        <taxon>Caudoviricetes</taxon>
        <taxon>Peduoviridae</taxon>
        <taxon>Maltschvirus</taxon>
        <taxon>Maltschvirus maltsch</taxon>
    </lineage>
</organism>
<gene>
    <name evidence="1" type="ORF">UFOVP429_152</name>
    <name evidence="2" type="ORF">UFOVP696_15</name>
</gene>
<proteinExistence type="predicted"/>
<dbReference type="EMBL" id="LR796484">
    <property type="protein sequence ID" value="CAB4148208.1"/>
    <property type="molecule type" value="Genomic_DNA"/>
</dbReference>
<evidence type="ECO:0000313" key="2">
    <source>
        <dbReference type="EMBL" id="CAB4158123.1"/>
    </source>
</evidence>
<evidence type="ECO:0000313" key="1">
    <source>
        <dbReference type="EMBL" id="CAB4148208.1"/>
    </source>
</evidence>
<accession>A0A6J5NGS7</accession>
<protein>
    <submittedName>
        <fullName evidence="2">Uncharacterized protein</fullName>
    </submittedName>
</protein>
<dbReference type="EMBL" id="LR796666">
    <property type="protein sequence ID" value="CAB4158123.1"/>
    <property type="molecule type" value="Genomic_DNA"/>
</dbReference>
<reference evidence="2" key="1">
    <citation type="submission" date="2020-04" db="EMBL/GenBank/DDBJ databases">
        <authorList>
            <person name="Chiriac C."/>
            <person name="Salcher M."/>
            <person name="Ghai R."/>
            <person name="Kavagutti S V."/>
        </authorList>
    </citation>
    <scope>NUCLEOTIDE SEQUENCE</scope>
</reference>
<name>A0A6J5NGS7_9CAUD</name>
<sequence length="164" mass="16651">MRLPSTMVPIASITLNATTTTITFSNIPQTYTDLMVVVTGTHTGSGVAGLRISAINGDGGSNYSDTLLQGGGGGGGSAVSARNSDTSMNIGLIGSSQSGSTFNFMNYSNSTTFKTILSRGNDASALVRAAIGMWRNTAAIRSFSVSGVTFSVGTTATIYGIKAA</sequence>